<accession>A0A853EY52</accession>
<feature type="domain" description="ABC3 transporter permease C-terminal" evidence="7">
    <location>
        <begin position="262"/>
        <end position="374"/>
    </location>
</feature>
<feature type="transmembrane region" description="Helical" evidence="6">
    <location>
        <begin position="307"/>
        <end position="328"/>
    </location>
</feature>
<proteinExistence type="predicted"/>
<keyword evidence="2" id="KW-1003">Cell membrane</keyword>
<dbReference type="InterPro" id="IPR003838">
    <property type="entry name" value="ABC3_permease_C"/>
</dbReference>
<reference evidence="8 9" key="1">
    <citation type="submission" date="2020-07" db="EMBL/GenBank/DDBJ databases">
        <title>MOT database genomes.</title>
        <authorList>
            <person name="Joseph S."/>
            <person name="Aduse-Opoku J."/>
            <person name="Hashim A."/>
            <person name="Wade W."/>
            <person name="Curtis M."/>
        </authorList>
    </citation>
    <scope>NUCLEOTIDE SEQUENCE [LARGE SCALE GENOMIC DNA]</scope>
    <source>
        <strain evidence="8 9">DSM 100099</strain>
    </source>
</reference>
<keyword evidence="9" id="KW-1185">Reference proteome</keyword>
<dbReference type="AlphaFoldDB" id="A0A853EY52"/>
<evidence type="ECO:0000256" key="5">
    <source>
        <dbReference type="ARBA" id="ARBA00023136"/>
    </source>
</evidence>
<name>A0A853EY52_9MICO</name>
<evidence type="ECO:0000256" key="6">
    <source>
        <dbReference type="SAM" id="Phobius"/>
    </source>
</evidence>
<keyword evidence="5 6" id="KW-0472">Membrane</keyword>
<gene>
    <name evidence="8" type="ORF">HZZ10_17840</name>
</gene>
<keyword evidence="3 6" id="KW-0812">Transmembrane</keyword>
<dbReference type="PANTHER" id="PTHR30287">
    <property type="entry name" value="MEMBRANE COMPONENT OF PREDICTED ABC SUPERFAMILY METABOLITE UPTAKE TRANSPORTER"/>
    <property type="match status" value="1"/>
</dbReference>
<dbReference type="Proteomes" id="UP000561011">
    <property type="component" value="Unassembled WGS sequence"/>
</dbReference>
<feature type="transmembrane region" description="Helical" evidence="6">
    <location>
        <begin position="425"/>
        <end position="446"/>
    </location>
</feature>
<evidence type="ECO:0000256" key="4">
    <source>
        <dbReference type="ARBA" id="ARBA00022989"/>
    </source>
</evidence>
<feature type="transmembrane region" description="Helical" evidence="6">
    <location>
        <begin position="348"/>
        <end position="372"/>
    </location>
</feature>
<evidence type="ECO:0000256" key="2">
    <source>
        <dbReference type="ARBA" id="ARBA00022475"/>
    </source>
</evidence>
<dbReference type="Pfam" id="PF02687">
    <property type="entry name" value="FtsX"/>
    <property type="match status" value="2"/>
</dbReference>
<dbReference type="GO" id="GO:0005886">
    <property type="term" value="C:plasma membrane"/>
    <property type="evidence" value="ECO:0007669"/>
    <property type="project" value="UniProtKB-SubCell"/>
</dbReference>
<feature type="domain" description="ABC3 transporter permease C-terminal" evidence="7">
    <location>
        <begin position="637"/>
        <end position="752"/>
    </location>
</feature>
<evidence type="ECO:0000313" key="8">
    <source>
        <dbReference type="EMBL" id="NYS95371.1"/>
    </source>
</evidence>
<dbReference type="EMBL" id="JACBYE010000070">
    <property type="protein sequence ID" value="NYS95371.1"/>
    <property type="molecule type" value="Genomic_DNA"/>
</dbReference>
<dbReference type="PANTHER" id="PTHR30287:SF1">
    <property type="entry name" value="INNER MEMBRANE PROTEIN"/>
    <property type="match status" value="1"/>
</dbReference>
<evidence type="ECO:0000313" key="9">
    <source>
        <dbReference type="Proteomes" id="UP000561011"/>
    </source>
</evidence>
<evidence type="ECO:0000259" key="7">
    <source>
        <dbReference type="Pfam" id="PF02687"/>
    </source>
</evidence>
<feature type="transmembrane region" description="Helical" evidence="6">
    <location>
        <begin position="720"/>
        <end position="745"/>
    </location>
</feature>
<evidence type="ECO:0000256" key="3">
    <source>
        <dbReference type="ARBA" id="ARBA00022692"/>
    </source>
</evidence>
<dbReference type="RefSeq" id="WP_179914544.1">
    <property type="nucleotide sequence ID" value="NZ_JACBYE010000070.1"/>
</dbReference>
<sequence>MSRYLTIKLVRDLRRYASQFVAVFLMALLSVLIYTGLEGAWNGLSNQLEELADETNLADVWVTTTGAAGALADDVASLEGVNAVEEASFLRAAASSHGDVSLEIEVLGEDSSEISRPVIDEGSRPEHDGQGIWLAVPFAEEKGIEVGDTVDLTIGLQTRSFAVSGTYHSAERLYYTGTPALVAPDHSLYSYALLPAAEVADLDPAPLRQTVLRVDARPDVEMQDQIAALAGDELIRVTGQESNPTVSTAFDRVDQIRNLSLLFSFIFVLLAVLAMYTSTRRLVEMQTREIAALKSLGFSARSIGAHFMMYGLVAGGLGALVGLLVAPVMSTFVLGTQEAMLSMPRWSIAYTTVPVVVLVLVVAVCVLGAYLAARPALRGIPADQLRPGIARGRRVFLERARSVWARTSYGSRWAWRDSGANPARFGMGVVAVAGSLMLLFAGFGMADSMNGQVRTAFVEESTYTARAALAASADLDSLEEVAPDGQRVQEVVVRTDPTDGFDRAMTVLDDGHYVHLEMLDGSAADLGVVSVSEATARRLELAAGDAVRLELPAGQGTVDLRVDQVVRGSAPQGFTMSREVWESLGQTFTPTTLLVGEETSLVELRGRADVVSVLTLQAQRTNAADMVTDLGGIFMLIRVFAILLAVIVLYSLGALAFTERTRDYATLKVLGFTTRDLRRLAFRENIVATALGVLLGVPAGFWFLGMYVGTFSTARLEYTAQIGLASIGIATLIAVFFSLLTTVLLGRRIRRVDMVGALKGIE</sequence>
<comment type="subcellular location">
    <subcellularLocation>
        <location evidence="1">Cell membrane</location>
        <topology evidence="1">Multi-pass membrane protein</topology>
    </subcellularLocation>
</comment>
<feature type="transmembrane region" description="Helical" evidence="6">
    <location>
        <begin position="259"/>
        <end position="278"/>
    </location>
</feature>
<organism evidence="8 9">
    <name type="scientific">Sanguibacter inulinus</name>
    <dbReference type="NCBI Taxonomy" id="60922"/>
    <lineage>
        <taxon>Bacteria</taxon>
        <taxon>Bacillati</taxon>
        <taxon>Actinomycetota</taxon>
        <taxon>Actinomycetes</taxon>
        <taxon>Micrococcales</taxon>
        <taxon>Sanguibacteraceae</taxon>
        <taxon>Sanguibacter</taxon>
    </lineage>
</organism>
<feature type="transmembrane region" description="Helical" evidence="6">
    <location>
        <begin position="630"/>
        <end position="652"/>
    </location>
</feature>
<feature type="transmembrane region" description="Helical" evidence="6">
    <location>
        <begin position="685"/>
        <end position="708"/>
    </location>
</feature>
<protein>
    <submittedName>
        <fullName evidence="8">ABC transporter permease</fullName>
    </submittedName>
</protein>
<keyword evidence="4 6" id="KW-1133">Transmembrane helix</keyword>
<feature type="transmembrane region" description="Helical" evidence="6">
    <location>
        <begin position="20"/>
        <end position="37"/>
    </location>
</feature>
<dbReference type="InterPro" id="IPR038766">
    <property type="entry name" value="Membrane_comp_ABC_pdt"/>
</dbReference>
<evidence type="ECO:0000256" key="1">
    <source>
        <dbReference type="ARBA" id="ARBA00004651"/>
    </source>
</evidence>
<comment type="caution">
    <text evidence="8">The sequence shown here is derived from an EMBL/GenBank/DDBJ whole genome shotgun (WGS) entry which is preliminary data.</text>
</comment>